<evidence type="ECO:0000256" key="1">
    <source>
        <dbReference type="ARBA" id="ARBA00001946"/>
    </source>
</evidence>
<dbReference type="Pfam" id="PF03328">
    <property type="entry name" value="HpcH_HpaI"/>
    <property type="match status" value="1"/>
</dbReference>
<comment type="caution">
    <text evidence="8">The sequence shown here is derived from an EMBL/GenBank/DDBJ whole genome shotgun (WGS) entry which is preliminary data.</text>
</comment>
<dbReference type="InterPro" id="IPR015813">
    <property type="entry name" value="Pyrv/PenolPyrv_kinase-like_dom"/>
</dbReference>
<organism evidence="8 9">
    <name type="scientific">Rhodopila globiformis</name>
    <name type="common">Rhodopseudomonas globiformis</name>
    <dbReference type="NCBI Taxonomy" id="1071"/>
    <lineage>
        <taxon>Bacteria</taxon>
        <taxon>Pseudomonadati</taxon>
        <taxon>Pseudomonadota</taxon>
        <taxon>Alphaproteobacteria</taxon>
        <taxon>Acetobacterales</taxon>
        <taxon>Acetobacteraceae</taxon>
        <taxon>Rhodopila</taxon>
    </lineage>
</organism>
<evidence type="ECO:0000256" key="2">
    <source>
        <dbReference type="ARBA" id="ARBA00005568"/>
    </source>
</evidence>
<dbReference type="InterPro" id="IPR005000">
    <property type="entry name" value="Aldolase/citrate-lyase_domain"/>
</dbReference>
<sequence length="294" mass="31239">MWPIRSALFVPAHRRDWVAKAIRVSPGAAVLDIEDSVPPQFKPQAMDNLKSEIQELREAGVGAFVRIQPLYGGTEAEIAAAVTEGLTAIVMPKVATPDEIRRAHDLLSYAEGRAGLPLGTVGILPLPETAQGMYDACNLAKASTRVRGIHGAISGPVSGDFARAFGFRATAGGEEQLYLASKLVLDSRAGGAMYPIAGIFGTPQDDLPAVERLIRRARDIGYTGVAVMHPTHVAIANAVYRPTAEEVAYYTGLIAAFEAAEKAGLGAVSYQGAMVDYAMLPLAREILAEAARNR</sequence>
<dbReference type="InterPro" id="IPR011206">
    <property type="entry name" value="Citrate_lyase_beta/mcl1/mcl2"/>
</dbReference>
<evidence type="ECO:0000313" key="9">
    <source>
        <dbReference type="Proteomes" id="UP000239724"/>
    </source>
</evidence>
<dbReference type="OrthoDB" id="9800547at2"/>
<dbReference type="InterPro" id="IPR040442">
    <property type="entry name" value="Pyrv_kinase-like_dom_sf"/>
</dbReference>
<dbReference type="Proteomes" id="UP000239724">
    <property type="component" value="Unassembled WGS sequence"/>
</dbReference>
<dbReference type="EMBL" id="NHRY01000182">
    <property type="protein sequence ID" value="PPQ31789.1"/>
    <property type="molecule type" value="Genomic_DNA"/>
</dbReference>
<evidence type="ECO:0000256" key="5">
    <source>
        <dbReference type="PIRSR" id="PIRSR015582-1"/>
    </source>
</evidence>
<keyword evidence="9" id="KW-1185">Reference proteome</keyword>
<comment type="cofactor">
    <cofactor evidence="1">
        <name>Mg(2+)</name>
        <dbReference type="ChEBI" id="CHEBI:18420"/>
    </cofactor>
</comment>
<proteinExistence type="inferred from homology"/>
<protein>
    <recommendedName>
        <fullName evidence="7">HpcH/HpaI aldolase/citrate lyase domain-containing protein</fullName>
    </recommendedName>
</protein>
<dbReference type="PIRSF" id="PIRSF015582">
    <property type="entry name" value="Cit_lyase_B"/>
    <property type="match status" value="1"/>
</dbReference>
<feature type="binding site" evidence="6">
    <location>
        <position position="128"/>
    </location>
    <ligand>
        <name>Mg(2+)</name>
        <dbReference type="ChEBI" id="CHEBI:18420"/>
    </ligand>
</feature>
<feature type="domain" description="HpcH/HpaI aldolase/citrate lyase" evidence="7">
    <location>
        <begin position="5"/>
        <end position="230"/>
    </location>
</feature>
<keyword evidence="3 6" id="KW-0479">Metal-binding</keyword>
<keyword evidence="4 6" id="KW-0460">Magnesium</keyword>
<comment type="similarity">
    <text evidence="2">Belongs to the HpcH/HpaI aldolase family.</text>
</comment>
<dbReference type="SUPFAM" id="SSF51621">
    <property type="entry name" value="Phosphoenolpyruvate/pyruvate domain"/>
    <property type="match status" value="1"/>
</dbReference>
<dbReference type="GO" id="GO:0003824">
    <property type="term" value="F:catalytic activity"/>
    <property type="evidence" value="ECO:0007669"/>
    <property type="project" value="InterPro"/>
</dbReference>
<dbReference type="PANTHER" id="PTHR32308">
    <property type="entry name" value="LYASE BETA SUBUNIT, PUTATIVE (AFU_ORTHOLOGUE AFUA_4G13030)-RELATED"/>
    <property type="match status" value="1"/>
</dbReference>
<gene>
    <name evidence="8" type="ORF">CCS01_16345</name>
</gene>
<feature type="binding site" evidence="5">
    <location>
        <position position="66"/>
    </location>
    <ligand>
        <name>substrate</name>
    </ligand>
</feature>
<dbReference type="RefSeq" id="WP_104519893.1">
    <property type="nucleotide sequence ID" value="NZ_NHRY01000182.1"/>
</dbReference>
<feature type="binding site" evidence="6">
    <location>
        <position position="160"/>
    </location>
    <ligand>
        <name>Mg(2+)</name>
        <dbReference type="ChEBI" id="CHEBI:18420"/>
    </ligand>
</feature>
<evidence type="ECO:0000256" key="3">
    <source>
        <dbReference type="ARBA" id="ARBA00022723"/>
    </source>
</evidence>
<dbReference type="GO" id="GO:0006107">
    <property type="term" value="P:oxaloacetate metabolic process"/>
    <property type="evidence" value="ECO:0007669"/>
    <property type="project" value="TreeGrafter"/>
</dbReference>
<reference evidence="8 9" key="1">
    <citation type="journal article" date="2018" name="Arch. Microbiol.">
        <title>New insights into the metabolic potential of the phototrophic purple bacterium Rhodopila globiformis DSM 161(T) from its draft genome sequence and evidence for a vanadium-dependent nitrogenase.</title>
        <authorList>
            <person name="Imhoff J.F."/>
            <person name="Rahn T."/>
            <person name="Kunzel S."/>
            <person name="Neulinger S.C."/>
        </authorList>
    </citation>
    <scope>NUCLEOTIDE SEQUENCE [LARGE SCALE GENOMIC DNA]</scope>
    <source>
        <strain evidence="8 9">DSM 161</strain>
    </source>
</reference>
<evidence type="ECO:0000313" key="8">
    <source>
        <dbReference type="EMBL" id="PPQ31789.1"/>
    </source>
</evidence>
<evidence type="ECO:0000256" key="4">
    <source>
        <dbReference type="ARBA" id="ARBA00022842"/>
    </source>
</evidence>
<dbReference type="Gene3D" id="3.20.20.60">
    <property type="entry name" value="Phosphoenolpyruvate-binding domains"/>
    <property type="match status" value="1"/>
</dbReference>
<accession>A0A2S6NB05</accession>
<evidence type="ECO:0000259" key="7">
    <source>
        <dbReference type="Pfam" id="PF03328"/>
    </source>
</evidence>
<evidence type="ECO:0000256" key="6">
    <source>
        <dbReference type="PIRSR" id="PIRSR015582-2"/>
    </source>
</evidence>
<feature type="binding site" evidence="5">
    <location>
        <position position="128"/>
    </location>
    <ligand>
        <name>substrate</name>
    </ligand>
</feature>
<dbReference type="PANTHER" id="PTHR32308:SF0">
    <property type="entry name" value="HPCH_HPAI ALDOLASE_CITRATE LYASE DOMAIN-CONTAINING PROTEIN"/>
    <property type="match status" value="1"/>
</dbReference>
<name>A0A2S6NB05_RHOGL</name>
<dbReference type="AlphaFoldDB" id="A0A2S6NB05"/>
<dbReference type="GO" id="GO:0000287">
    <property type="term" value="F:magnesium ion binding"/>
    <property type="evidence" value="ECO:0007669"/>
    <property type="project" value="TreeGrafter"/>
</dbReference>